<feature type="region of interest" description="Disordered" evidence="2">
    <location>
        <begin position="16"/>
        <end position="40"/>
    </location>
</feature>
<feature type="domain" description="Thioesterase" evidence="3">
    <location>
        <begin position="66"/>
        <end position="287"/>
    </location>
</feature>
<comment type="caution">
    <text evidence="4">The sequence shown here is derived from an EMBL/GenBank/DDBJ whole genome shotgun (WGS) entry which is preliminary data.</text>
</comment>
<dbReference type="Gene3D" id="3.40.50.1820">
    <property type="entry name" value="alpha/beta hydrolase"/>
    <property type="match status" value="1"/>
</dbReference>
<dbReference type="InterPro" id="IPR029058">
    <property type="entry name" value="AB_hydrolase_fold"/>
</dbReference>
<dbReference type="InterPro" id="IPR012223">
    <property type="entry name" value="TEII"/>
</dbReference>
<dbReference type="Proteomes" id="UP000306628">
    <property type="component" value="Unassembled WGS sequence"/>
</dbReference>
<dbReference type="InterPro" id="IPR001031">
    <property type="entry name" value="Thioesterase"/>
</dbReference>
<proteinExistence type="inferred from homology"/>
<dbReference type="AlphaFoldDB" id="A0A5S4FGQ0"/>
<dbReference type="GO" id="GO:0008610">
    <property type="term" value="P:lipid biosynthetic process"/>
    <property type="evidence" value="ECO:0007669"/>
    <property type="project" value="TreeGrafter"/>
</dbReference>
<evidence type="ECO:0000256" key="1">
    <source>
        <dbReference type="ARBA" id="ARBA00007169"/>
    </source>
</evidence>
<reference evidence="4 5" key="1">
    <citation type="submission" date="2019-05" db="EMBL/GenBank/DDBJ databases">
        <title>Draft genome sequence of Nonomuraea zeae DSM 100528.</title>
        <authorList>
            <person name="Saricaoglu S."/>
            <person name="Isik K."/>
        </authorList>
    </citation>
    <scope>NUCLEOTIDE SEQUENCE [LARGE SCALE GENOMIC DNA]</scope>
    <source>
        <strain evidence="4 5">DSM 100528</strain>
    </source>
</reference>
<feature type="compositionally biased region" description="Basic and acidic residues" evidence="2">
    <location>
        <begin position="24"/>
        <end position="33"/>
    </location>
</feature>
<protein>
    <submittedName>
        <fullName evidence="4">Thioesterase</fullName>
    </submittedName>
</protein>
<name>A0A5S4FGQ0_9ACTN</name>
<organism evidence="4 5">
    <name type="scientific">Nonomuraea zeae</name>
    <dbReference type="NCBI Taxonomy" id="1642303"/>
    <lineage>
        <taxon>Bacteria</taxon>
        <taxon>Bacillati</taxon>
        <taxon>Actinomycetota</taxon>
        <taxon>Actinomycetes</taxon>
        <taxon>Streptosporangiales</taxon>
        <taxon>Streptosporangiaceae</taxon>
        <taxon>Nonomuraea</taxon>
    </lineage>
</organism>
<dbReference type="PANTHER" id="PTHR11487:SF0">
    <property type="entry name" value="S-ACYL FATTY ACID SYNTHASE THIOESTERASE, MEDIUM CHAIN"/>
    <property type="match status" value="1"/>
</dbReference>
<dbReference type="OrthoDB" id="8480037at2"/>
<evidence type="ECO:0000313" key="4">
    <source>
        <dbReference type="EMBL" id="TMR18527.1"/>
    </source>
</evidence>
<comment type="similarity">
    <text evidence="1">Belongs to the thioesterase family.</text>
</comment>
<dbReference type="Pfam" id="PF00975">
    <property type="entry name" value="Thioesterase"/>
    <property type="match status" value="1"/>
</dbReference>
<evidence type="ECO:0000259" key="3">
    <source>
        <dbReference type="Pfam" id="PF00975"/>
    </source>
</evidence>
<gene>
    <name evidence="4" type="ORF">ETD85_53585</name>
</gene>
<keyword evidence="5" id="KW-1185">Reference proteome</keyword>
<evidence type="ECO:0000256" key="2">
    <source>
        <dbReference type="SAM" id="MobiDB-lite"/>
    </source>
</evidence>
<dbReference type="PANTHER" id="PTHR11487">
    <property type="entry name" value="THIOESTERASE"/>
    <property type="match status" value="1"/>
</dbReference>
<dbReference type="SUPFAM" id="SSF53474">
    <property type="entry name" value="alpha/beta-Hydrolases"/>
    <property type="match status" value="1"/>
</dbReference>
<accession>A0A5S4FGQ0</accession>
<evidence type="ECO:0000313" key="5">
    <source>
        <dbReference type="Proteomes" id="UP000306628"/>
    </source>
</evidence>
<sequence length="304" mass="33907">MWTRITAEETILPWLPADSPARCPARDTSDPRGRPMRKMAGNQAVKMTSISGWDVRWGIIQQPRMRLFCAPHAGGGAGVYRTWARLLAPEIEVVALRLPGREMRYGETPYTSAEELVPELVRGVAPLLDRPHAWFGHSMGALIAFESCRWLRRTGLGEPARLLVSGRSAPQLPLRGRLVHDAPTPELARWLRATGGTPPELLDDPALFEALLPMLRADMTVAETYRYRPEPPLACPMSVFGGSDDEYATPEELRQWDRQTTAECRTRLYQGGHFFIHDMKEQILPVIGEDLLESVSHGAGPAGR</sequence>
<dbReference type="EMBL" id="VCKX01000342">
    <property type="protein sequence ID" value="TMR18527.1"/>
    <property type="molecule type" value="Genomic_DNA"/>
</dbReference>